<keyword evidence="2" id="KW-0479">Metal-binding</keyword>
<dbReference type="Proteomes" id="UP001642501">
    <property type="component" value="Unassembled WGS sequence"/>
</dbReference>
<comment type="caution">
    <text evidence="7">The sequence shown here is derived from an EMBL/GenBank/DDBJ whole genome shotgun (WGS) entry which is preliminary data.</text>
</comment>
<dbReference type="SUPFAM" id="SSF50022">
    <property type="entry name" value="ISP domain"/>
    <property type="match status" value="1"/>
</dbReference>
<evidence type="ECO:0000256" key="5">
    <source>
        <dbReference type="ARBA" id="ARBA00034078"/>
    </source>
</evidence>
<dbReference type="InterPro" id="IPR017941">
    <property type="entry name" value="Rieske_2Fe-2S"/>
</dbReference>
<dbReference type="Gene3D" id="2.102.10.10">
    <property type="entry name" value="Rieske [2Fe-2S] iron-sulphur domain"/>
    <property type="match status" value="1"/>
</dbReference>
<reference evidence="7 8" key="1">
    <citation type="submission" date="2024-01" db="EMBL/GenBank/DDBJ databases">
        <authorList>
            <person name="Allen C."/>
            <person name="Tagirdzhanova G."/>
        </authorList>
    </citation>
    <scope>NUCLEOTIDE SEQUENCE [LARGE SCALE GENOMIC DNA]</scope>
    <source>
        <strain evidence="7 8">CBS 573.63</strain>
    </source>
</reference>
<protein>
    <recommendedName>
        <fullName evidence="6">Rieske domain-containing protein</fullName>
    </recommendedName>
</protein>
<dbReference type="Pfam" id="PF00355">
    <property type="entry name" value="Rieske"/>
    <property type="match status" value="1"/>
</dbReference>
<evidence type="ECO:0000256" key="2">
    <source>
        <dbReference type="ARBA" id="ARBA00022723"/>
    </source>
</evidence>
<evidence type="ECO:0000259" key="6">
    <source>
        <dbReference type="PROSITE" id="PS51296"/>
    </source>
</evidence>
<keyword evidence="8" id="KW-1185">Reference proteome</keyword>
<evidence type="ECO:0000256" key="4">
    <source>
        <dbReference type="ARBA" id="ARBA00023014"/>
    </source>
</evidence>
<dbReference type="PROSITE" id="PS51296">
    <property type="entry name" value="RIESKE"/>
    <property type="match status" value="1"/>
</dbReference>
<evidence type="ECO:0000313" key="7">
    <source>
        <dbReference type="EMBL" id="CAK7264474.1"/>
    </source>
</evidence>
<dbReference type="EMBL" id="CAWUOM010000010">
    <property type="protein sequence ID" value="CAK7264474.1"/>
    <property type="molecule type" value="Genomic_DNA"/>
</dbReference>
<keyword evidence="4" id="KW-0411">Iron-sulfur</keyword>
<organism evidence="7 8">
    <name type="scientific">Sporothrix epigloea</name>
    <dbReference type="NCBI Taxonomy" id="1892477"/>
    <lineage>
        <taxon>Eukaryota</taxon>
        <taxon>Fungi</taxon>
        <taxon>Dikarya</taxon>
        <taxon>Ascomycota</taxon>
        <taxon>Pezizomycotina</taxon>
        <taxon>Sordariomycetes</taxon>
        <taxon>Sordariomycetidae</taxon>
        <taxon>Ophiostomatales</taxon>
        <taxon>Ophiostomataceae</taxon>
        <taxon>Sporothrix</taxon>
    </lineage>
</organism>
<evidence type="ECO:0000256" key="3">
    <source>
        <dbReference type="ARBA" id="ARBA00023004"/>
    </source>
</evidence>
<sequence>MFPFLSSRQRGDAAWFDAGSATSYPDIQPMDADAIVAEVISTPRPCGSATPVPGCKIFQIKEDASGKVSADEVAMQAIAQIEGTDTLKDQVLVFQYKGKFHAVDHKCPHMSYPLSNGTPFDIEDFGIVLSAGLTCPKHGWSFDIFSGMSDRGNYRLRIWEVQLRDSKETNETLAESTRPDLIGKTVWVRKKQKIG</sequence>
<feature type="domain" description="Rieske" evidence="6">
    <location>
        <begin position="88"/>
        <end position="170"/>
    </location>
</feature>
<keyword evidence="3" id="KW-0408">Iron</keyword>
<dbReference type="PANTHER" id="PTHR21496:SF0">
    <property type="entry name" value="RIESKE DOMAIN-CONTAINING PROTEIN"/>
    <property type="match status" value="1"/>
</dbReference>
<dbReference type="PANTHER" id="PTHR21496">
    <property type="entry name" value="FERREDOXIN-RELATED"/>
    <property type="match status" value="1"/>
</dbReference>
<evidence type="ECO:0000313" key="8">
    <source>
        <dbReference type="Proteomes" id="UP001642501"/>
    </source>
</evidence>
<dbReference type="CDD" id="cd03467">
    <property type="entry name" value="Rieske"/>
    <property type="match status" value="1"/>
</dbReference>
<gene>
    <name evidence="7" type="ORF">SEPCBS57363_001100</name>
</gene>
<keyword evidence="1" id="KW-0001">2Fe-2S</keyword>
<dbReference type="InterPro" id="IPR036922">
    <property type="entry name" value="Rieske_2Fe-2S_sf"/>
</dbReference>
<evidence type="ECO:0000256" key="1">
    <source>
        <dbReference type="ARBA" id="ARBA00022714"/>
    </source>
</evidence>
<comment type="cofactor">
    <cofactor evidence="5">
        <name>[2Fe-2S] cluster</name>
        <dbReference type="ChEBI" id="CHEBI:190135"/>
    </cofactor>
</comment>
<accession>A0ABP0D8D2</accession>
<name>A0ABP0D8D2_9PEZI</name>
<proteinExistence type="predicted"/>